<protein>
    <submittedName>
        <fullName evidence="2">Uncharacterized protein</fullName>
    </submittedName>
</protein>
<dbReference type="EMBL" id="LAZR01054026">
    <property type="protein sequence ID" value="KKK79437.1"/>
    <property type="molecule type" value="Genomic_DNA"/>
</dbReference>
<accession>A0A0F8YDC7</accession>
<evidence type="ECO:0000313" key="2">
    <source>
        <dbReference type="EMBL" id="KKK79437.1"/>
    </source>
</evidence>
<proteinExistence type="predicted"/>
<dbReference type="AlphaFoldDB" id="A0A0F8YDC7"/>
<feature type="non-terminal residue" evidence="2">
    <location>
        <position position="1"/>
    </location>
</feature>
<evidence type="ECO:0000256" key="1">
    <source>
        <dbReference type="SAM" id="MobiDB-lite"/>
    </source>
</evidence>
<sequence>QATNNEAPHGRGAEEEMGNDKQLDKRQADYMAKKLGRQPTDKETQEYLKHDTALKTDRESSWPEKAVR</sequence>
<reference evidence="2" key="1">
    <citation type="journal article" date="2015" name="Nature">
        <title>Complex archaea that bridge the gap between prokaryotes and eukaryotes.</title>
        <authorList>
            <person name="Spang A."/>
            <person name="Saw J.H."/>
            <person name="Jorgensen S.L."/>
            <person name="Zaremba-Niedzwiedzka K."/>
            <person name="Martijn J."/>
            <person name="Lind A.E."/>
            <person name="van Eijk R."/>
            <person name="Schleper C."/>
            <person name="Guy L."/>
            <person name="Ettema T.J."/>
        </authorList>
    </citation>
    <scope>NUCLEOTIDE SEQUENCE</scope>
</reference>
<gene>
    <name evidence="2" type="ORF">LCGC14_2833510</name>
</gene>
<feature type="compositionally biased region" description="Basic and acidic residues" evidence="1">
    <location>
        <begin position="39"/>
        <end position="68"/>
    </location>
</feature>
<organism evidence="2">
    <name type="scientific">marine sediment metagenome</name>
    <dbReference type="NCBI Taxonomy" id="412755"/>
    <lineage>
        <taxon>unclassified sequences</taxon>
        <taxon>metagenomes</taxon>
        <taxon>ecological metagenomes</taxon>
    </lineage>
</organism>
<name>A0A0F8YDC7_9ZZZZ</name>
<feature type="compositionally biased region" description="Basic and acidic residues" evidence="1">
    <location>
        <begin position="8"/>
        <end position="32"/>
    </location>
</feature>
<feature type="region of interest" description="Disordered" evidence="1">
    <location>
        <begin position="1"/>
        <end position="68"/>
    </location>
</feature>
<comment type="caution">
    <text evidence="2">The sequence shown here is derived from an EMBL/GenBank/DDBJ whole genome shotgun (WGS) entry which is preliminary data.</text>
</comment>